<dbReference type="Pfam" id="PF01048">
    <property type="entry name" value="PNP_UDP_1"/>
    <property type="match status" value="1"/>
</dbReference>
<dbReference type="Proteomes" id="UP000290481">
    <property type="component" value="Unassembled WGS sequence"/>
</dbReference>
<protein>
    <recommendedName>
        <fullName evidence="1">Nucleoside phosphorylase domain-containing protein</fullName>
    </recommendedName>
</protein>
<dbReference type="Gene3D" id="3.40.50.2300">
    <property type="match status" value="1"/>
</dbReference>
<dbReference type="SUPFAM" id="SSF53167">
    <property type="entry name" value="Purine and uridine phosphorylases"/>
    <property type="match status" value="1"/>
</dbReference>
<dbReference type="GO" id="GO:0019284">
    <property type="term" value="P:L-methionine salvage from S-adenosylmethionine"/>
    <property type="evidence" value="ECO:0007669"/>
    <property type="project" value="TreeGrafter"/>
</dbReference>
<feature type="domain" description="Nucleoside phosphorylase" evidence="1">
    <location>
        <begin position="142"/>
        <end position="344"/>
    </location>
</feature>
<reference evidence="2 3" key="1">
    <citation type="submission" date="2017-03" db="EMBL/GenBank/DDBJ databases">
        <title>Pseudomonas azotoformans: Salt tolerant bacteria having multiple plant growth promoting attributes.</title>
        <authorList>
            <person name="Srivastava A.K."/>
            <person name="Sharma A."/>
            <person name="Srivastava A.K."/>
            <person name="Jamali H."/>
            <person name="Yadav J."/>
            <person name="Srivastava R."/>
            <person name="Kashyap P.L."/>
            <person name="Chakdar H."/>
            <person name="Saxena A.K."/>
        </authorList>
    </citation>
    <scope>NUCLEOTIDE SEQUENCE [LARGE SCALE GENOMIC DNA]</scope>
    <source>
        <strain evidence="2 3">SC 14</strain>
    </source>
</reference>
<name>A0A4Q0HTW1_PSEAZ</name>
<evidence type="ECO:0000313" key="2">
    <source>
        <dbReference type="EMBL" id="RXE52670.1"/>
    </source>
</evidence>
<evidence type="ECO:0000259" key="1">
    <source>
        <dbReference type="Pfam" id="PF01048"/>
    </source>
</evidence>
<sequence>MKIFILEDNDLKFEAVKELISQKSMLEPPLITRAENFFHAQRVLEREQYDILILDLVVPVRPDGSPEDITGDISGLRLDELCKNRNTPAIALTQFEEKAEEGFRNLNNLGVTVVTYSSDDGHWIGAIDRFIELNQPPLKYDFVIICALRKERDAYHSLGYSIGEEVIIDDLSCKVLTIGSLRGLVVVPTRMGLVSSAITSTKCIERFKPKIIGMSGICAGFDHSSKIYDVIVPERCYQHDSGKWTDDGFIMEPYQAALDESVRLKIDRILNRNGFLDSLLRDIIPGATEFPPGTDAISCSAKLAVSSSGSSVVASSAQSEDMKLYHRKGAAFEMEAYALYDAAVSSCHKPIFFSAKSVVDNGSVSKSDCYHRIACLVSARACTTIISELAA</sequence>
<dbReference type="PANTHER" id="PTHR46832:SF1">
    <property type="entry name" value="5'-METHYLTHIOADENOSINE_S-ADENOSYLHOMOCYSTEINE NUCLEOSIDASE"/>
    <property type="match status" value="1"/>
</dbReference>
<dbReference type="GO" id="GO:0008930">
    <property type="term" value="F:methylthioadenosine nucleosidase activity"/>
    <property type="evidence" value="ECO:0007669"/>
    <property type="project" value="TreeGrafter"/>
</dbReference>
<organism evidence="2 3">
    <name type="scientific">Pseudomonas azotoformans</name>
    <dbReference type="NCBI Taxonomy" id="47878"/>
    <lineage>
        <taxon>Bacteria</taxon>
        <taxon>Pseudomonadati</taxon>
        <taxon>Pseudomonadota</taxon>
        <taxon>Gammaproteobacteria</taxon>
        <taxon>Pseudomonadales</taxon>
        <taxon>Pseudomonadaceae</taxon>
        <taxon>Pseudomonas</taxon>
    </lineage>
</organism>
<proteinExistence type="predicted"/>
<dbReference type="GO" id="GO:0009116">
    <property type="term" value="P:nucleoside metabolic process"/>
    <property type="evidence" value="ECO:0007669"/>
    <property type="project" value="InterPro"/>
</dbReference>
<dbReference type="SUPFAM" id="SSF52172">
    <property type="entry name" value="CheY-like"/>
    <property type="match status" value="1"/>
</dbReference>
<dbReference type="Gene3D" id="3.40.50.1580">
    <property type="entry name" value="Nucleoside phosphorylase domain"/>
    <property type="match status" value="1"/>
</dbReference>
<comment type="caution">
    <text evidence="2">The sequence shown here is derived from an EMBL/GenBank/DDBJ whole genome shotgun (WGS) entry which is preliminary data.</text>
</comment>
<dbReference type="InterPro" id="IPR000845">
    <property type="entry name" value="Nucleoside_phosphorylase_d"/>
</dbReference>
<dbReference type="AlphaFoldDB" id="A0A4Q0HTW1"/>
<dbReference type="InterPro" id="IPR035994">
    <property type="entry name" value="Nucleoside_phosphorylase_sf"/>
</dbReference>
<dbReference type="InterPro" id="IPR011006">
    <property type="entry name" value="CheY-like_superfamily"/>
</dbReference>
<dbReference type="RefSeq" id="WP_087715995.1">
    <property type="nucleotide sequence ID" value="NZ_MZZJ01000005.1"/>
</dbReference>
<dbReference type="PANTHER" id="PTHR46832">
    <property type="entry name" value="5'-METHYLTHIOADENOSINE/S-ADENOSYLHOMOCYSTEINE NUCLEOSIDASE"/>
    <property type="match status" value="1"/>
</dbReference>
<dbReference type="GO" id="GO:0005829">
    <property type="term" value="C:cytosol"/>
    <property type="evidence" value="ECO:0007669"/>
    <property type="project" value="TreeGrafter"/>
</dbReference>
<evidence type="ECO:0000313" key="3">
    <source>
        <dbReference type="Proteomes" id="UP000290481"/>
    </source>
</evidence>
<dbReference type="GO" id="GO:0008782">
    <property type="term" value="F:adenosylhomocysteine nucleosidase activity"/>
    <property type="evidence" value="ECO:0007669"/>
    <property type="project" value="TreeGrafter"/>
</dbReference>
<accession>A0A4Q0HTW1</accession>
<gene>
    <name evidence="2" type="ORF">B4O85_15085</name>
</gene>
<dbReference type="EMBL" id="MZZJ01000005">
    <property type="protein sequence ID" value="RXE52670.1"/>
    <property type="molecule type" value="Genomic_DNA"/>
</dbReference>